<feature type="transmembrane region" description="Helical" evidence="1">
    <location>
        <begin position="119"/>
        <end position="138"/>
    </location>
</feature>
<dbReference type="PATRIC" id="fig|1126211.3.peg.1849"/>
<gene>
    <name evidence="2" type="ORF">MUS_1948</name>
</gene>
<dbReference type="AlphaFoldDB" id="I2C5J7"/>
<name>I2C5J7_BACAY</name>
<evidence type="ECO:0000256" key="1">
    <source>
        <dbReference type="SAM" id="Phobius"/>
    </source>
</evidence>
<dbReference type="EMBL" id="CP003332">
    <property type="protein sequence ID" value="AFJ61921.1"/>
    <property type="molecule type" value="Genomic_DNA"/>
</dbReference>
<keyword evidence="1" id="KW-0812">Transmembrane</keyword>
<organism evidence="2 3">
    <name type="scientific">Bacillus amyloliquefaciens (strain Y2)</name>
    <name type="common">Bacillus amyloliquefaciens subsp. plantarum (strain B9601-Y2)</name>
    <dbReference type="NCBI Taxonomy" id="1155777"/>
    <lineage>
        <taxon>Bacteria</taxon>
        <taxon>Bacillati</taxon>
        <taxon>Bacillota</taxon>
        <taxon>Bacilli</taxon>
        <taxon>Bacillales</taxon>
        <taxon>Bacillaceae</taxon>
        <taxon>Bacillus</taxon>
        <taxon>Bacillus amyloliquefaciens group</taxon>
    </lineage>
</organism>
<sequence length="190" mass="21094">MDNLHDSTFNLTYFYIALIASLIGSLIGHFKINGVITFPVVYIYYSKNVSFKNCSWYEYFWKIPLLIIDFILFLVGFRFGRNTDSGSLTLEPGFFGDLLVGVGTGILAYAAVGASGAKGIFIVLTTSLLAGYGGFTYIQKAQGKEEDKNFKESKMPEIDITDPKEDVPEKIVAIEEIKKAETAATRESHD</sequence>
<evidence type="ECO:0000313" key="3">
    <source>
        <dbReference type="Proteomes" id="UP000002878"/>
    </source>
</evidence>
<protein>
    <submittedName>
        <fullName evidence="2">Uncharacterized protein</fullName>
    </submittedName>
</protein>
<dbReference type="KEGG" id="bqy:MUS_1948"/>
<feature type="transmembrane region" description="Helical" evidence="1">
    <location>
        <begin position="92"/>
        <end position="112"/>
    </location>
</feature>
<keyword evidence="1" id="KW-0472">Membrane</keyword>
<dbReference type="HOGENOM" id="CLU_1425366_0_0_9"/>
<feature type="transmembrane region" description="Helical" evidence="1">
    <location>
        <begin position="12"/>
        <end position="45"/>
    </location>
</feature>
<keyword evidence="1" id="KW-1133">Transmembrane helix</keyword>
<dbReference type="Proteomes" id="UP000002878">
    <property type="component" value="Chromosome"/>
</dbReference>
<feature type="transmembrane region" description="Helical" evidence="1">
    <location>
        <begin position="57"/>
        <end position="80"/>
    </location>
</feature>
<accession>I2C5J7</accession>
<evidence type="ECO:0000313" key="2">
    <source>
        <dbReference type="EMBL" id="AFJ61921.1"/>
    </source>
</evidence>
<dbReference type="KEGG" id="bya:BANAU_1727"/>
<reference evidence="2 3" key="1">
    <citation type="journal article" date="2012" name="J. Biotechnol.">
        <title>Genome sequence of the plant growth promoting strain Bacillus amyloliquefaciens subsp. plantarum B9601-Y2 and expression of mersacidin and other secondary metabolites.</title>
        <authorList>
            <person name="He P."/>
            <person name="Hao K."/>
            <person name="Blom J."/>
            <person name="Ruckert C."/>
            <person name="Vater J."/>
            <person name="Mao Z."/>
            <person name="Wu Y."/>
            <person name="Hou M."/>
            <person name="He P."/>
            <person name="He Y."/>
            <person name="Borriss R."/>
        </authorList>
    </citation>
    <scope>NUCLEOTIDE SEQUENCE [LARGE SCALE GENOMIC DNA]</scope>
    <source>
        <strain evidence="2">Y2</strain>
    </source>
</reference>
<proteinExistence type="predicted"/>
<dbReference type="RefSeq" id="WP_014417860.1">
    <property type="nucleotide sequence ID" value="NC_017061.1"/>
</dbReference>